<keyword evidence="2" id="KW-1185">Reference proteome</keyword>
<evidence type="ECO:0000313" key="2">
    <source>
        <dbReference type="Proteomes" id="UP001515480"/>
    </source>
</evidence>
<gene>
    <name evidence="1" type="ORF">AB1Y20_006745</name>
</gene>
<dbReference type="EMBL" id="JBGBPQ010000015">
    <property type="protein sequence ID" value="KAL1510438.1"/>
    <property type="molecule type" value="Genomic_DNA"/>
</dbReference>
<accession>A0AB34IYP1</accession>
<reference evidence="1 2" key="1">
    <citation type="journal article" date="2024" name="Science">
        <title>Giant polyketide synthase enzymes in the biosynthesis of giant marine polyether toxins.</title>
        <authorList>
            <person name="Fallon T.R."/>
            <person name="Shende V.V."/>
            <person name="Wierzbicki I.H."/>
            <person name="Pendleton A.L."/>
            <person name="Watervoot N.F."/>
            <person name="Auber R.P."/>
            <person name="Gonzalez D.J."/>
            <person name="Wisecaver J.H."/>
            <person name="Moore B.S."/>
        </authorList>
    </citation>
    <scope>NUCLEOTIDE SEQUENCE [LARGE SCALE GENOMIC DNA]</scope>
    <source>
        <strain evidence="1 2">12B1</strain>
    </source>
</reference>
<comment type="caution">
    <text evidence="1">The sequence shown here is derived from an EMBL/GenBank/DDBJ whole genome shotgun (WGS) entry which is preliminary data.</text>
</comment>
<proteinExistence type="predicted"/>
<evidence type="ECO:0000313" key="1">
    <source>
        <dbReference type="EMBL" id="KAL1510438.1"/>
    </source>
</evidence>
<dbReference type="Proteomes" id="UP001515480">
    <property type="component" value="Unassembled WGS sequence"/>
</dbReference>
<protein>
    <submittedName>
        <fullName evidence="1">Uncharacterized protein</fullName>
    </submittedName>
</protein>
<dbReference type="AlphaFoldDB" id="A0AB34IYP1"/>
<name>A0AB34IYP1_PRYPA</name>
<organism evidence="1 2">
    <name type="scientific">Prymnesium parvum</name>
    <name type="common">Toxic golden alga</name>
    <dbReference type="NCBI Taxonomy" id="97485"/>
    <lineage>
        <taxon>Eukaryota</taxon>
        <taxon>Haptista</taxon>
        <taxon>Haptophyta</taxon>
        <taxon>Prymnesiophyceae</taxon>
        <taxon>Prymnesiales</taxon>
        <taxon>Prymnesiaceae</taxon>
        <taxon>Prymnesium</taxon>
    </lineage>
</organism>
<sequence length="349" mass="37017">MESDTSPPPQPQAIWASKIVGLAVGPGSISVVPIIVREPSVFNFKMRSDAHLEICLSNAATAQILHEGVRFRQLGNREFRCIGAFETDAEIVNITFENRSSGRRAVVDGQVRIEPIHAVRSYDEKQRRIVLRSAIESRRKLLQTHQAAASECAAKAHELRTTLLELQQAVEIAKQGVAENELSLARHCEESVFLSEEISSLELQHRRLVAITLDVIAALVHGLAQHGVYVARHAVVRRTTGASADAPPIGDPSPGAHAGQVARDAIRSLIIRIAGAARRDGVRKHRYVAKCMAFGALAGAADGGDASIVGAPFGALAGAADGGDASIVGAPFGALAGAADGGDAWPRDR</sequence>